<feature type="region of interest" description="Disordered" evidence="1">
    <location>
        <begin position="1134"/>
        <end position="1230"/>
    </location>
</feature>
<dbReference type="GO" id="GO:0008278">
    <property type="term" value="C:cohesin complex"/>
    <property type="evidence" value="ECO:0007669"/>
    <property type="project" value="TreeGrafter"/>
</dbReference>
<dbReference type="AlphaFoldDB" id="U1GIG8"/>
<dbReference type="OrthoDB" id="498590at2759"/>
<evidence type="ECO:0000313" key="4">
    <source>
        <dbReference type="Proteomes" id="UP000019373"/>
    </source>
</evidence>
<gene>
    <name evidence="3" type="ORF">EPUS_00590</name>
</gene>
<name>U1GIG8_ENDPU</name>
<evidence type="ECO:0000259" key="2">
    <source>
        <dbReference type="PROSITE" id="PS51425"/>
    </source>
</evidence>
<sequence>MTSQDGAIGSSPPTTQETGERRKSGRTVRKPDVFAEEHHEGSLLSNGSGKRKRQSNGDALLDLDADASQEEESDEQSEGSADEEELKERRRQSRQKKSTPKPSKRAKISNGTGTTLAIRSAKVTPKNVSQKARVQKARSRQSQVNQEGLYAEVFGRGNSGEDAAAGWFQRYEQNNVNAMCEMVNFVLQCTGCKAKVTVHDIEDVDNIPNKLGDLQDEYQEASITDYPLISKHKDYAAFRPVLVDFFSAVIRTMHNSSTLYEDQTLFDNIQIWVDTMSSAGIRPFRHTATLISLTMSTALCQVARDLESIISMSRRQAETEGRKKKVNQARVKSMQQKTEADEKKLATVENILKDEFDVVFVHRYRDVDPKIRVECVSAMGNWIMTYRSMFLEGQYLRYLGWVLSDTVAHTRAEVVKQLKLLFRNPGNVGPLRGFTDRFRSRIVEIATRDAEPGVRADTIELLDRLRDAELLEPDDIDIIGQLIFDSEPKVRKAVAKFFVSNLEDLYKANIEPIGDEQIDSLMPKAYDSEDYLSPTRSWIKFKCLAETLKAYDGNEEEGNGHRPTSMLVASNMDSRYMLATQAIFSHMHELQEWESLAGYLLYDHSAITSDADDADPAAALQGIYKLNDGEEAILLEVLDYTVKLYLIQTVESQTEGKKKGRKTQASKNNVHDKQETAAYHLSKIIPQLLNKYGSVPQAASAILRLEHLLDMDLLNELQSSETTYSALLDDINKQFMTHSDRSVLAEASVALLKAKSSEPVKEAADNKMQEMWDDILNTLQNLLHDQNSEARGTLPRNLLTEVSNTVSRLSSLASISDCTLFLETTMPASSSKKKQQSQAANPSPLDLLLQLCRRGTVDEEVEDDVAALEDDLATCAIKTLLFYFMWKIQSIRSSITSNNIHHLEHHPDLLTDLSTHRTTFADTLSEITSSRLPLDPLRLLSLSTTLDLYTLFSTLRHVRPAKESQHLPPPVRNQLDDLIPPIPSPLQTATLQTHDRLEKIFAKKSRRKLDPSSSVSKPNHPEPAENDAPIGDSSDSDSDSAADNDDDEDDDGAPDVAGGGGGGKDARKASVLLAEQNLCEFTGKLVLAVIAGVVGDAETETGTEKMGVRERLCRNRMRLGANYREVLGYLEDKREKLEGKKAAGPAGKKGAGEAMGMGKGKGGERKGEEKEKEKEKERKSEPLVLEEDDIRDDELENEEGGEEEAQEEEVEEEGRAREGNGEDVESVMGD</sequence>
<feature type="compositionally biased region" description="Polar residues" evidence="1">
    <location>
        <begin position="1"/>
        <end position="17"/>
    </location>
</feature>
<dbReference type="GO" id="GO:0003682">
    <property type="term" value="F:chromatin binding"/>
    <property type="evidence" value="ECO:0007669"/>
    <property type="project" value="TreeGrafter"/>
</dbReference>
<reference evidence="4" key="1">
    <citation type="journal article" date="2014" name="BMC Genomics">
        <title>Genome characteristics reveal the impact of lichenization on lichen-forming fungus Endocarpon pusillum Hedwig (Verrucariales, Ascomycota).</title>
        <authorList>
            <person name="Wang Y.-Y."/>
            <person name="Liu B."/>
            <person name="Zhang X.-Y."/>
            <person name="Zhou Q.-M."/>
            <person name="Zhang T."/>
            <person name="Li H."/>
            <person name="Yu Y.-F."/>
            <person name="Zhang X.-L."/>
            <person name="Hao X.-Y."/>
            <person name="Wang M."/>
            <person name="Wang L."/>
            <person name="Wei J.-C."/>
        </authorList>
    </citation>
    <scope>NUCLEOTIDE SEQUENCE [LARGE SCALE GENOMIC DNA]</scope>
    <source>
        <strain evidence="4">Z07020 / HMAS-L-300199</strain>
    </source>
</reference>
<feature type="compositionally biased region" description="Basic residues" evidence="1">
    <location>
        <begin position="89"/>
        <end position="107"/>
    </location>
</feature>
<dbReference type="Gene3D" id="1.25.10.10">
    <property type="entry name" value="Leucine-rich Repeat Variant"/>
    <property type="match status" value="1"/>
</dbReference>
<dbReference type="PANTHER" id="PTHR11199">
    <property type="entry name" value="STROMAL ANTIGEN"/>
    <property type="match status" value="1"/>
</dbReference>
<dbReference type="Pfam" id="PF08514">
    <property type="entry name" value="STAG"/>
    <property type="match status" value="1"/>
</dbReference>
<dbReference type="InterPro" id="IPR056396">
    <property type="entry name" value="HEAT_SCC3-SA"/>
</dbReference>
<feature type="region of interest" description="Disordered" evidence="1">
    <location>
        <begin position="1"/>
        <end position="141"/>
    </location>
</feature>
<dbReference type="Proteomes" id="UP000019373">
    <property type="component" value="Unassembled WGS sequence"/>
</dbReference>
<dbReference type="GO" id="GO:0000785">
    <property type="term" value="C:chromatin"/>
    <property type="evidence" value="ECO:0007669"/>
    <property type="project" value="TreeGrafter"/>
</dbReference>
<dbReference type="SUPFAM" id="SSF48371">
    <property type="entry name" value="ARM repeat"/>
    <property type="match status" value="1"/>
</dbReference>
<protein>
    <recommendedName>
        <fullName evidence="2">SCD domain-containing protein</fullName>
    </recommendedName>
</protein>
<dbReference type="GeneID" id="19235651"/>
<feature type="region of interest" description="Disordered" evidence="1">
    <location>
        <begin position="961"/>
        <end position="1065"/>
    </location>
</feature>
<dbReference type="InterPro" id="IPR011989">
    <property type="entry name" value="ARM-like"/>
</dbReference>
<dbReference type="InterPro" id="IPR016024">
    <property type="entry name" value="ARM-type_fold"/>
</dbReference>
<evidence type="ECO:0000313" key="3">
    <source>
        <dbReference type="EMBL" id="ERF71601.1"/>
    </source>
</evidence>
<dbReference type="Pfam" id="PF24571">
    <property type="entry name" value="HEAT_SCC3-SA"/>
    <property type="match status" value="1"/>
</dbReference>
<accession>U1GIG8</accession>
<dbReference type="HOGENOM" id="CLU_003254_0_0_1"/>
<dbReference type="PROSITE" id="PS51425">
    <property type="entry name" value="SCD"/>
    <property type="match status" value="1"/>
</dbReference>
<dbReference type="InterPro" id="IPR020839">
    <property type="entry name" value="SCD"/>
</dbReference>
<feature type="compositionally biased region" description="Acidic residues" evidence="1">
    <location>
        <begin position="1184"/>
        <end position="1212"/>
    </location>
</feature>
<feature type="compositionally biased region" description="Basic and acidic residues" evidence="1">
    <location>
        <begin position="1161"/>
        <end position="1181"/>
    </location>
</feature>
<dbReference type="OMA" id="FVANVQD"/>
<dbReference type="GO" id="GO:0005634">
    <property type="term" value="C:nucleus"/>
    <property type="evidence" value="ECO:0007669"/>
    <property type="project" value="TreeGrafter"/>
</dbReference>
<dbReference type="EMBL" id="KE721204">
    <property type="protein sequence ID" value="ERF71601.1"/>
    <property type="molecule type" value="Genomic_DNA"/>
</dbReference>
<keyword evidence="4" id="KW-1185">Reference proteome</keyword>
<dbReference type="PANTHER" id="PTHR11199:SF0">
    <property type="entry name" value="LD34181P-RELATED"/>
    <property type="match status" value="1"/>
</dbReference>
<feature type="compositionally biased region" description="Acidic residues" evidence="1">
    <location>
        <begin position="1034"/>
        <end position="1053"/>
    </location>
</feature>
<dbReference type="eggNOG" id="KOG2011">
    <property type="taxonomic scope" value="Eukaryota"/>
</dbReference>
<feature type="compositionally biased region" description="Gly residues" evidence="1">
    <location>
        <begin position="1147"/>
        <end position="1160"/>
    </location>
</feature>
<dbReference type="Pfam" id="PF21581">
    <property type="entry name" value="SCD"/>
    <property type="match status" value="1"/>
</dbReference>
<dbReference type="GO" id="GO:0007062">
    <property type="term" value="P:sister chromatid cohesion"/>
    <property type="evidence" value="ECO:0007669"/>
    <property type="project" value="UniProtKB-ARBA"/>
</dbReference>
<dbReference type="InterPro" id="IPR013721">
    <property type="entry name" value="STAG"/>
</dbReference>
<feature type="compositionally biased region" description="Basic and acidic residues" evidence="1">
    <location>
        <begin position="29"/>
        <end position="41"/>
    </location>
</feature>
<organism evidence="3 4">
    <name type="scientific">Endocarpon pusillum (strain Z07020 / HMAS-L-300199)</name>
    <name type="common">Lichen-forming fungus</name>
    <dbReference type="NCBI Taxonomy" id="1263415"/>
    <lineage>
        <taxon>Eukaryota</taxon>
        <taxon>Fungi</taxon>
        <taxon>Dikarya</taxon>
        <taxon>Ascomycota</taxon>
        <taxon>Pezizomycotina</taxon>
        <taxon>Eurotiomycetes</taxon>
        <taxon>Chaetothyriomycetidae</taxon>
        <taxon>Verrucariales</taxon>
        <taxon>Verrucariaceae</taxon>
        <taxon>Endocarpon</taxon>
    </lineage>
</organism>
<feature type="domain" description="SCD" evidence="2">
    <location>
        <begin position="360"/>
        <end position="445"/>
    </location>
</feature>
<dbReference type="RefSeq" id="XP_007802810.1">
    <property type="nucleotide sequence ID" value="XM_007804619.1"/>
</dbReference>
<proteinExistence type="predicted"/>
<dbReference type="InterPro" id="IPR039662">
    <property type="entry name" value="Cohesin_Scc3/SA"/>
</dbReference>
<feature type="compositionally biased region" description="Acidic residues" evidence="1">
    <location>
        <begin position="61"/>
        <end position="85"/>
    </location>
</feature>
<feature type="compositionally biased region" description="Acidic residues" evidence="1">
    <location>
        <begin position="1221"/>
        <end position="1230"/>
    </location>
</feature>
<evidence type="ECO:0000256" key="1">
    <source>
        <dbReference type="SAM" id="MobiDB-lite"/>
    </source>
</evidence>